<dbReference type="PANTHER" id="PTHR34857">
    <property type="entry name" value="SLL0384 PROTEIN"/>
    <property type="match status" value="1"/>
</dbReference>
<comment type="subcellular location">
    <subcellularLocation>
        <location evidence="1">Membrane</location>
        <topology evidence="1">Multi-pass membrane protein</topology>
    </subcellularLocation>
</comment>
<dbReference type="InterPro" id="IPR051611">
    <property type="entry name" value="ECF_transporter_component"/>
</dbReference>
<gene>
    <name evidence="7" type="ordered locus">Dtox_2654</name>
</gene>
<evidence type="ECO:0000256" key="3">
    <source>
        <dbReference type="ARBA" id="ARBA00022692"/>
    </source>
</evidence>
<keyword evidence="5 6" id="KW-0472">Membrane</keyword>
<evidence type="ECO:0000313" key="7">
    <source>
        <dbReference type="EMBL" id="ACV63436.1"/>
    </source>
</evidence>
<dbReference type="eggNOG" id="COG0619">
    <property type="taxonomic scope" value="Bacteria"/>
</dbReference>
<evidence type="ECO:0000256" key="1">
    <source>
        <dbReference type="ARBA" id="ARBA00004141"/>
    </source>
</evidence>
<dbReference type="InterPro" id="IPR003339">
    <property type="entry name" value="ABC/ECF_trnsptr_transmembrane"/>
</dbReference>
<accession>C8W140</accession>
<dbReference type="PANTHER" id="PTHR34857:SF2">
    <property type="entry name" value="SLL0384 PROTEIN"/>
    <property type="match status" value="1"/>
</dbReference>
<dbReference type="STRING" id="485916.Dtox_2654"/>
<dbReference type="KEGG" id="dae:Dtox_2654"/>
<evidence type="ECO:0000256" key="6">
    <source>
        <dbReference type="SAM" id="Phobius"/>
    </source>
</evidence>
<keyword evidence="3 6" id="KW-0812">Transmembrane</keyword>
<sequence>MSAKVMFHLDPRTKLFVLILCGILAFIIGDAGLFVLIGAMTVYLLIQGMIKKALQYLLAFGILYGVQYIIHAYVPGAAVIFGFMAFFAARFIPVTMAASALSALPPGELIAALQKLRMPKTVVIPLAVGFRFMPCIAREFSAIRDAMRLRGISFASAKCIRNPTMTIECAFVPLLMRSLKISDELAASASARGIDNPGVRTCLRRIQLSLADGVVMAVFFVVCAVAMIFFT</sequence>
<proteinExistence type="predicted"/>
<evidence type="ECO:0000256" key="2">
    <source>
        <dbReference type="ARBA" id="ARBA00022475"/>
    </source>
</evidence>
<keyword evidence="8" id="KW-1185">Reference proteome</keyword>
<evidence type="ECO:0000313" key="8">
    <source>
        <dbReference type="Proteomes" id="UP000002217"/>
    </source>
</evidence>
<protein>
    <submittedName>
        <fullName evidence="7">Cobalt transport protein</fullName>
    </submittedName>
</protein>
<dbReference type="Proteomes" id="UP000002217">
    <property type="component" value="Chromosome"/>
</dbReference>
<feature type="transmembrane region" description="Helical" evidence="6">
    <location>
        <begin position="210"/>
        <end position="230"/>
    </location>
</feature>
<keyword evidence="2" id="KW-1003">Cell membrane</keyword>
<dbReference type="RefSeq" id="WP_015758130.1">
    <property type="nucleotide sequence ID" value="NC_013216.1"/>
</dbReference>
<organism evidence="7 8">
    <name type="scientific">Desulfofarcimen acetoxidans (strain ATCC 49208 / DSM 771 / KCTC 5769 / VKM B-1644 / 5575)</name>
    <name type="common">Desulfotomaculum acetoxidans</name>
    <dbReference type="NCBI Taxonomy" id="485916"/>
    <lineage>
        <taxon>Bacteria</taxon>
        <taxon>Bacillati</taxon>
        <taxon>Bacillota</taxon>
        <taxon>Clostridia</taxon>
        <taxon>Eubacteriales</taxon>
        <taxon>Peptococcaceae</taxon>
        <taxon>Desulfofarcimen</taxon>
    </lineage>
</organism>
<evidence type="ECO:0000256" key="4">
    <source>
        <dbReference type="ARBA" id="ARBA00022989"/>
    </source>
</evidence>
<feature type="transmembrane region" description="Helical" evidence="6">
    <location>
        <begin position="15"/>
        <end position="46"/>
    </location>
</feature>
<reference evidence="7 8" key="1">
    <citation type="journal article" date="2009" name="Stand. Genomic Sci.">
        <title>Complete genome sequence of Desulfotomaculum acetoxidans type strain (5575).</title>
        <authorList>
            <person name="Spring S."/>
            <person name="Lapidus A."/>
            <person name="Schroder M."/>
            <person name="Gleim D."/>
            <person name="Sims D."/>
            <person name="Meincke L."/>
            <person name="Glavina Del Rio T."/>
            <person name="Tice H."/>
            <person name="Copeland A."/>
            <person name="Cheng J.F."/>
            <person name="Lucas S."/>
            <person name="Chen F."/>
            <person name="Nolan M."/>
            <person name="Bruce D."/>
            <person name="Goodwin L."/>
            <person name="Pitluck S."/>
            <person name="Ivanova N."/>
            <person name="Mavromatis K."/>
            <person name="Mikhailova N."/>
            <person name="Pati A."/>
            <person name="Chen A."/>
            <person name="Palaniappan K."/>
            <person name="Land M."/>
            <person name="Hauser L."/>
            <person name="Chang Y.J."/>
            <person name="Jeffries C.D."/>
            <person name="Chain P."/>
            <person name="Saunders E."/>
            <person name="Brettin T."/>
            <person name="Detter J.C."/>
            <person name="Goker M."/>
            <person name="Bristow J."/>
            <person name="Eisen J.A."/>
            <person name="Markowitz V."/>
            <person name="Hugenholtz P."/>
            <person name="Kyrpides N.C."/>
            <person name="Klenk H.P."/>
            <person name="Han C."/>
        </authorList>
    </citation>
    <scope>NUCLEOTIDE SEQUENCE [LARGE SCALE GENOMIC DNA]</scope>
    <source>
        <strain evidence="8">ATCC 49208 / DSM 771 / VKM B-1644</strain>
    </source>
</reference>
<dbReference type="CDD" id="cd16914">
    <property type="entry name" value="EcfT"/>
    <property type="match status" value="1"/>
</dbReference>
<evidence type="ECO:0000256" key="5">
    <source>
        <dbReference type="ARBA" id="ARBA00023136"/>
    </source>
</evidence>
<dbReference type="GO" id="GO:0005886">
    <property type="term" value="C:plasma membrane"/>
    <property type="evidence" value="ECO:0007669"/>
    <property type="project" value="UniProtKB-ARBA"/>
</dbReference>
<keyword evidence="4 6" id="KW-1133">Transmembrane helix</keyword>
<dbReference type="EMBL" id="CP001720">
    <property type="protein sequence ID" value="ACV63436.1"/>
    <property type="molecule type" value="Genomic_DNA"/>
</dbReference>
<feature type="transmembrane region" description="Helical" evidence="6">
    <location>
        <begin position="80"/>
        <end position="104"/>
    </location>
</feature>
<dbReference type="HOGENOM" id="CLU_076847_2_0_9"/>
<feature type="transmembrane region" description="Helical" evidence="6">
    <location>
        <begin position="53"/>
        <end position="74"/>
    </location>
</feature>
<name>C8W140_DESAS</name>
<dbReference type="AlphaFoldDB" id="C8W140"/>
<dbReference type="Pfam" id="PF02361">
    <property type="entry name" value="CbiQ"/>
    <property type="match status" value="1"/>
</dbReference>